<sequence length="41" mass="4706">MRRPLVGPVVFPDPEHVQAHLVGQFDLLEQATQQLGRSWRP</sequence>
<gene>
    <name evidence="1" type="ORF">U7230_07670</name>
</gene>
<evidence type="ECO:0000313" key="1">
    <source>
        <dbReference type="EMBL" id="WRP18859.1"/>
    </source>
</evidence>
<reference evidence="1 2" key="1">
    <citation type="journal article" date="2024" name="Front. Microbiol.">
        <title>Novel thermophilic genera Geochorda gen. nov. and Carboxydochorda gen. nov. from the deep terrestrial subsurface reveal the ecophysiological diversity in the class Limnochordia.</title>
        <authorList>
            <person name="Karnachuk O.V."/>
            <person name="Lukina A.P."/>
            <person name="Avakyan M.R."/>
            <person name="Kadnikov V.V."/>
            <person name="Begmatov S."/>
            <person name="Beletsky A.V."/>
            <person name="Vlasova K.G."/>
            <person name="Novikov A.A."/>
            <person name="Shcherbakova V.A."/>
            <person name="Mardanov A.V."/>
            <person name="Ravin N.V."/>
        </authorList>
    </citation>
    <scope>NUCLEOTIDE SEQUENCE [LARGE SCALE GENOMIC DNA]</scope>
    <source>
        <strain evidence="1 2">L945</strain>
    </source>
</reference>
<proteinExistence type="predicted"/>
<evidence type="ECO:0000313" key="2">
    <source>
        <dbReference type="Proteomes" id="UP001332192"/>
    </source>
</evidence>
<accession>A0ABZ1C1N9</accession>
<protein>
    <submittedName>
        <fullName evidence="1">Uncharacterized protein</fullName>
    </submittedName>
</protein>
<dbReference type="Proteomes" id="UP001332192">
    <property type="component" value="Chromosome"/>
</dbReference>
<name>A0ABZ1C1N9_9FIRM</name>
<dbReference type="EMBL" id="CP141615">
    <property type="protein sequence ID" value="WRP18859.1"/>
    <property type="molecule type" value="Genomic_DNA"/>
</dbReference>
<keyword evidence="2" id="KW-1185">Reference proteome</keyword>
<organism evidence="1 2">
    <name type="scientific">Carboxydichorda subterranea</name>
    <dbReference type="NCBI Taxonomy" id="3109565"/>
    <lineage>
        <taxon>Bacteria</taxon>
        <taxon>Bacillati</taxon>
        <taxon>Bacillota</taxon>
        <taxon>Limnochordia</taxon>
        <taxon>Limnochordales</taxon>
        <taxon>Geochordaceae</taxon>
        <taxon>Carboxydichorda</taxon>
    </lineage>
</organism>